<name>A0ABT6CXI7_9MICC</name>
<evidence type="ECO:0008006" key="3">
    <source>
        <dbReference type="Google" id="ProtNLM"/>
    </source>
</evidence>
<protein>
    <recommendedName>
        <fullName evidence="3">Integrase</fullName>
    </recommendedName>
</protein>
<organism evidence="1 2">
    <name type="scientific">Arthrobacter vasquezii</name>
    <dbReference type="NCBI Taxonomy" id="2977629"/>
    <lineage>
        <taxon>Bacteria</taxon>
        <taxon>Bacillati</taxon>
        <taxon>Actinomycetota</taxon>
        <taxon>Actinomycetes</taxon>
        <taxon>Micrococcales</taxon>
        <taxon>Micrococcaceae</taxon>
        <taxon>Arthrobacter</taxon>
    </lineage>
</organism>
<dbReference type="EMBL" id="JAROKN010000035">
    <property type="protein sequence ID" value="MDF9278593.1"/>
    <property type="molecule type" value="Genomic_DNA"/>
</dbReference>
<keyword evidence="2" id="KW-1185">Reference proteome</keyword>
<accession>A0ABT6CXI7</accession>
<comment type="caution">
    <text evidence="1">The sequence shown here is derived from an EMBL/GenBank/DDBJ whole genome shotgun (WGS) entry which is preliminary data.</text>
</comment>
<dbReference type="RefSeq" id="WP_277359017.1">
    <property type="nucleotide sequence ID" value="NZ_JAROKN010000035.1"/>
</dbReference>
<dbReference type="Proteomes" id="UP001220456">
    <property type="component" value="Unassembled WGS sequence"/>
</dbReference>
<proteinExistence type="predicted"/>
<sequence>MQEQVGHAYAATTAIYTGVSDAYRNTLLRRAISAHQPDLWRTEKGDESP</sequence>
<evidence type="ECO:0000313" key="1">
    <source>
        <dbReference type="EMBL" id="MDF9278593.1"/>
    </source>
</evidence>
<reference evidence="1 2" key="1">
    <citation type="journal article" date="2023" name="Int. J. Syst. Evol. Microbiol.">
        <title>Arthrobacter vasquezii sp. nov., isolated from a soil sample from Union Glacier, Antarctica.</title>
        <authorList>
            <person name="Valenzuela-Ibaceta F."/>
            <person name="Carrasco V."/>
            <person name="Lagos-Moraga S."/>
            <person name="Dietz-Vargas C."/>
            <person name="Navarro C.A."/>
            <person name="Perez-Donoso J.M."/>
        </authorList>
    </citation>
    <scope>NUCLEOTIDE SEQUENCE [LARGE SCALE GENOMIC DNA]</scope>
    <source>
        <strain evidence="1 2">EH-1B-1</strain>
    </source>
</reference>
<evidence type="ECO:0000313" key="2">
    <source>
        <dbReference type="Proteomes" id="UP001220456"/>
    </source>
</evidence>
<gene>
    <name evidence="1" type="ORF">P4U43_12430</name>
</gene>